<dbReference type="PANTHER" id="PTHR31787:SF12">
    <property type="entry name" value="FRIZZLED AND SMOOTHENED-LIKE PROTEIN K"/>
    <property type="match status" value="1"/>
</dbReference>
<dbReference type="GO" id="GO:0016020">
    <property type="term" value="C:membrane"/>
    <property type="evidence" value="ECO:0007669"/>
    <property type="project" value="UniProtKB-SubCell"/>
</dbReference>
<feature type="domain" description="G-protein coupled receptors family 2 profile 2" evidence="12">
    <location>
        <begin position="231"/>
        <end position="476"/>
    </location>
</feature>
<feature type="signal peptide" evidence="11">
    <location>
        <begin position="1"/>
        <end position="17"/>
    </location>
</feature>
<feature type="transmembrane region" description="Helical" evidence="10">
    <location>
        <begin position="435"/>
        <end position="456"/>
    </location>
</feature>
<evidence type="ECO:0000256" key="11">
    <source>
        <dbReference type="SAM" id="SignalP"/>
    </source>
</evidence>
<feature type="transmembrane region" description="Helical" evidence="10">
    <location>
        <begin position="311"/>
        <end position="330"/>
    </location>
</feature>
<dbReference type="GO" id="GO:0004888">
    <property type="term" value="F:transmembrane signaling receptor activity"/>
    <property type="evidence" value="ECO:0007669"/>
    <property type="project" value="InterPro"/>
</dbReference>
<dbReference type="Proteomes" id="UP000001064">
    <property type="component" value="Unassembled WGS sequence"/>
</dbReference>
<feature type="region of interest" description="Disordered" evidence="9">
    <location>
        <begin position="561"/>
        <end position="581"/>
    </location>
</feature>
<dbReference type="InterPro" id="IPR017981">
    <property type="entry name" value="GPCR_2-like_7TM"/>
</dbReference>
<dbReference type="Gene3D" id="1.20.1070.10">
    <property type="entry name" value="Rhodopsin 7-helix transmembrane proteins"/>
    <property type="match status" value="1"/>
</dbReference>
<accession>F0ZNG9</accession>
<evidence type="ECO:0000256" key="9">
    <source>
        <dbReference type="SAM" id="MobiDB-lite"/>
    </source>
</evidence>
<gene>
    <name evidence="13" type="ORF">DICPUDRAFT_153271</name>
</gene>
<dbReference type="PANTHER" id="PTHR31787">
    <property type="entry name" value="G-PROTEIN-COUPLED RECEPTOR GPCR FAMILY PROTEIN"/>
    <property type="match status" value="1"/>
</dbReference>
<dbReference type="OrthoDB" id="20424at2759"/>
<dbReference type="eggNOG" id="ENOG502R9ZP">
    <property type="taxonomic scope" value="Eukaryota"/>
</dbReference>
<dbReference type="Gene3D" id="1.10.2000.10">
    <property type="entry name" value="Frizzled cysteine-rich domain"/>
    <property type="match status" value="1"/>
</dbReference>
<feature type="transmembrane region" description="Helical" evidence="10">
    <location>
        <begin position="265"/>
        <end position="291"/>
    </location>
</feature>
<comment type="subcellular location">
    <subcellularLocation>
        <location evidence="1">Membrane</location>
        <topology evidence="1">Multi-pass membrane protein</topology>
    </subcellularLocation>
</comment>
<dbReference type="GeneID" id="10499631"/>
<dbReference type="EMBL" id="GL871094">
    <property type="protein sequence ID" value="EGC34513.1"/>
    <property type="molecule type" value="Genomic_DNA"/>
</dbReference>
<dbReference type="OMA" id="THITIMS"/>
<feature type="transmembrane region" description="Helical" evidence="10">
    <location>
        <begin position="237"/>
        <end position="256"/>
    </location>
</feature>
<evidence type="ECO:0000256" key="7">
    <source>
        <dbReference type="ARBA" id="ARBA00023170"/>
    </source>
</evidence>
<dbReference type="InterPro" id="IPR036790">
    <property type="entry name" value="Frizzled_dom_sf"/>
</dbReference>
<keyword evidence="14" id="KW-1185">Reference proteome</keyword>
<protein>
    <recommendedName>
        <fullName evidence="12">G-protein coupled receptors family 2 profile 2 domain-containing protein</fullName>
    </recommendedName>
</protein>
<dbReference type="PROSITE" id="PS50261">
    <property type="entry name" value="G_PROTEIN_RECEP_F2_4"/>
    <property type="match status" value="1"/>
</dbReference>
<feature type="transmembrane region" description="Helical" evidence="10">
    <location>
        <begin position="494"/>
        <end position="512"/>
    </location>
</feature>
<evidence type="ECO:0000256" key="5">
    <source>
        <dbReference type="ARBA" id="ARBA00022989"/>
    </source>
</evidence>
<dbReference type="InterPro" id="IPR050949">
    <property type="entry name" value="GPCR_Fz/Smo-like"/>
</dbReference>
<dbReference type="PROSITE" id="PS51257">
    <property type="entry name" value="PROKAR_LIPOPROTEIN"/>
    <property type="match status" value="1"/>
</dbReference>
<organism evidence="13 14">
    <name type="scientific">Dictyostelium purpureum</name>
    <name type="common">Slime mold</name>
    <dbReference type="NCBI Taxonomy" id="5786"/>
    <lineage>
        <taxon>Eukaryota</taxon>
        <taxon>Amoebozoa</taxon>
        <taxon>Evosea</taxon>
        <taxon>Eumycetozoa</taxon>
        <taxon>Dictyostelia</taxon>
        <taxon>Dictyosteliales</taxon>
        <taxon>Dictyosteliaceae</taxon>
        <taxon>Dictyostelium</taxon>
    </lineage>
</organism>
<dbReference type="RefSeq" id="XP_003288949.1">
    <property type="nucleotide sequence ID" value="XM_003288901.1"/>
</dbReference>
<keyword evidence="5 10" id="KW-1133">Transmembrane helix</keyword>
<evidence type="ECO:0000256" key="6">
    <source>
        <dbReference type="ARBA" id="ARBA00023136"/>
    </source>
</evidence>
<reference evidence="14" key="1">
    <citation type="journal article" date="2011" name="Genome Biol.">
        <title>Comparative genomics of the social amoebae Dictyostelium discoideum and Dictyostelium purpureum.</title>
        <authorList>
            <consortium name="US DOE Joint Genome Institute (JGI-PGF)"/>
            <person name="Sucgang R."/>
            <person name="Kuo A."/>
            <person name="Tian X."/>
            <person name="Salerno W."/>
            <person name="Parikh A."/>
            <person name="Feasley C.L."/>
            <person name="Dalin E."/>
            <person name="Tu H."/>
            <person name="Huang E."/>
            <person name="Barry K."/>
            <person name="Lindquist E."/>
            <person name="Shapiro H."/>
            <person name="Bruce D."/>
            <person name="Schmutz J."/>
            <person name="Salamov A."/>
            <person name="Fey P."/>
            <person name="Gaudet P."/>
            <person name="Anjard C."/>
            <person name="Babu M.M."/>
            <person name="Basu S."/>
            <person name="Bushmanova Y."/>
            <person name="van der Wel H."/>
            <person name="Katoh-Kurasawa M."/>
            <person name="Dinh C."/>
            <person name="Coutinho P.M."/>
            <person name="Saito T."/>
            <person name="Elias M."/>
            <person name="Schaap P."/>
            <person name="Kay R.R."/>
            <person name="Henrissat B."/>
            <person name="Eichinger L."/>
            <person name="Rivero F."/>
            <person name="Putnam N.H."/>
            <person name="West C.M."/>
            <person name="Loomis W.F."/>
            <person name="Chisholm R.L."/>
            <person name="Shaulsky G."/>
            <person name="Strassmann J.E."/>
            <person name="Queller D.C."/>
            <person name="Kuspa A."/>
            <person name="Grigoriev I.V."/>
        </authorList>
    </citation>
    <scope>NUCLEOTIDE SEQUENCE [LARGE SCALE GENOMIC DNA]</scope>
    <source>
        <strain evidence="14">QSDP1</strain>
    </source>
</reference>
<comment type="similarity">
    <text evidence="2">Belongs to the G-protein coupled receptor Fz/Smo family.</text>
</comment>
<evidence type="ECO:0000256" key="3">
    <source>
        <dbReference type="ARBA" id="ARBA00022692"/>
    </source>
</evidence>
<keyword evidence="3 10" id="KW-0812">Transmembrane</keyword>
<keyword evidence="7" id="KW-0675">Receptor</keyword>
<dbReference type="KEGG" id="dpp:DICPUDRAFT_153271"/>
<evidence type="ECO:0000256" key="1">
    <source>
        <dbReference type="ARBA" id="ARBA00004141"/>
    </source>
</evidence>
<evidence type="ECO:0000313" key="14">
    <source>
        <dbReference type="Proteomes" id="UP000001064"/>
    </source>
</evidence>
<dbReference type="InParanoid" id="F0ZNG9"/>
<evidence type="ECO:0000256" key="2">
    <source>
        <dbReference type="ARBA" id="ARBA00008077"/>
    </source>
</evidence>
<sequence length="581" mass="65603">MKLFLFIVLTFISSISCQNIYSIDPKAKCEKYQGDTDIIKCADYLTNNGSVYIPGSTTQDQIMVELKMYFKLLGSYGGDACQTVHTSQSLCSMMLPECQEFQNIDTKEIVAIPKRVCRGTCTDVTGICGVSSLYNCSQLEEDPMQPKYPITNTIYNLTDFGQSFDYTIQCFDPPQNNQSTVVKSCPNPLVYRYTKTQDADAELGYVYVSNQSYCTIRCPAPIMSDSDWNSLLRESDALAFISLVCSIYLVITYLIVNNKKNKYDYFFGFFTGSILLMSVAGTMGLFSGGGAKAIICPEENRRAMGTDKACSASGFLFQFSIANAVLWWCIQSFELWYQIHFVNKKLEILKIYIPVVLVLSLAFSVPILGLGRYRAGLGNFLCWIDSGTYQNVFFWGPFAFMLTLGTVFIILVVYEIYKIMKSNSKKDIWKLQIKPLLNMILVYLTFIYLFGYNFWIHQNADWFYGSIVDFYTCLLNTDGSNCFIQGPPPSSLKMFAFCLRIYGVYAIILYGYNARVCKIWRESFIGVYVLNSSLANKLKNFSSHSRGTTSSTIKMDSNMTSQMDSGGGVSSSMENDDVTIY</sequence>
<evidence type="ECO:0000313" key="13">
    <source>
        <dbReference type="EMBL" id="EGC34513.1"/>
    </source>
</evidence>
<evidence type="ECO:0000256" key="10">
    <source>
        <dbReference type="SAM" id="Phobius"/>
    </source>
</evidence>
<keyword evidence="8" id="KW-0325">Glycoprotein</keyword>
<keyword evidence="6 10" id="KW-0472">Membrane</keyword>
<keyword evidence="4 11" id="KW-0732">Signal</keyword>
<evidence type="ECO:0000256" key="4">
    <source>
        <dbReference type="ARBA" id="ARBA00022729"/>
    </source>
</evidence>
<dbReference type="FunCoup" id="F0ZNG9">
    <property type="interactions" value="9"/>
</dbReference>
<dbReference type="GO" id="GO:0007166">
    <property type="term" value="P:cell surface receptor signaling pathway"/>
    <property type="evidence" value="ECO:0007669"/>
    <property type="project" value="InterPro"/>
</dbReference>
<feature type="transmembrane region" description="Helical" evidence="10">
    <location>
        <begin position="351"/>
        <end position="373"/>
    </location>
</feature>
<dbReference type="STRING" id="5786.F0ZNG9"/>
<dbReference type="AlphaFoldDB" id="F0ZNG9"/>
<evidence type="ECO:0000256" key="8">
    <source>
        <dbReference type="ARBA" id="ARBA00023180"/>
    </source>
</evidence>
<name>F0ZNG9_DICPU</name>
<evidence type="ECO:0000259" key="12">
    <source>
        <dbReference type="PROSITE" id="PS50261"/>
    </source>
</evidence>
<proteinExistence type="inferred from homology"/>
<feature type="transmembrane region" description="Helical" evidence="10">
    <location>
        <begin position="393"/>
        <end position="414"/>
    </location>
</feature>
<feature type="chain" id="PRO_5003262624" description="G-protein coupled receptors family 2 profile 2 domain-containing protein" evidence="11">
    <location>
        <begin position="18"/>
        <end position="581"/>
    </location>
</feature>
<dbReference type="VEuPathDB" id="AmoebaDB:DICPUDRAFT_153271"/>